<dbReference type="SUPFAM" id="SSF56219">
    <property type="entry name" value="DNase I-like"/>
    <property type="match status" value="1"/>
</dbReference>
<keyword evidence="3" id="KW-1185">Reference proteome</keyword>
<organism evidence="2 3">
    <name type="scientific">Flagellimonas algicola</name>
    <dbReference type="NCBI Taxonomy" id="2583815"/>
    <lineage>
        <taxon>Bacteria</taxon>
        <taxon>Pseudomonadati</taxon>
        <taxon>Bacteroidota</taxon>
        <taxon>Flavobacteriia</taxon>
        <taxon>Flavobacteriales</taxon>
        <taxon>Flavobacteriaceae</taxon>
        <taxon>Flagellimonas</taxon>
    </lineage>
</organism>
<dbReference type="InterPro" id="IPR005135">
    <property type="entry name" value="Endo/exonuclease/phosphatase"/>
</dbReference>
<dbReference type="Pfam" id="PF19580">
    <property type="entry name" value="Exo_endo_phos_3"/>
    <property type="match status" value="1"/>
</dbReference>
<dbReference type="Gene3D" id="3.60.10.10">
    <property type="entry name" value="Endonuclease/exonuclease/phosphatase"/>
    <property type="match status" value="1"/>
</dbReference>
<gene>
    <name evidence="2" type="ORF">FGG15_12195</name>
</gene>
<sequence length="315" mass="36248">MTHREDQFTIAFYNLENFFDTHDDPHTLDDDFTPDGRKEWSESRFRKKSKKLGRTIALMGKDYSSVPPVLVGVAEVENKIALDAILGTKSLKEVDYDYVHFDSPDERGIDTGLVYHKDHFKVLDAEIIPLLISNGNGDRDYTRDILYVHGRLNEEEIHVFVNHWPSRRDGADKTEYKRIKAAETVLNKINSLESENPNIIVMGDFNDDPNSKSIQTLMDSGLFVNPMQHLLSPATGSANYKGEWSLFDQILVSHSFLNYQKGTHSFKKAKIFAPKFLKEWKGKYKGNPFRTYVGKKYLGGYSDHFPVYVVLKENR</sequence>
<keyword evidence="2" id="KW-0255">Endonuclease</keyword>
<keyword evidence="2" id="KW-0540">Nuclease</keyword>
<dbReference type="Proteomes" id="UP000751614">
    <property type="component" value="Unassembled WGS sequence"/>
</dbReference>
<proteinExistence type="predicted"/>
<protein>
    <submittedName>
        <fullName evidence="2">Endonuclease</fullName>
    </submittedName>
</protein>
<dbReference type="InterPro" id="IPR036691">
    <property type="entry name" value="Endo/exonu/phosph_ase_sf"/>
</dbReference>
<comment type="caution">
    <text evidence="2">The sequence shown here is derived from an EMBL/GenBank/DDBJ whole genome shotgun (WGS) entry which is preliminary data.</text>
</comment>
<reference evidence="2 3" key="1">
    <citation type="submission" date="2019-05" db="EMBL/GenBank/DDBJ databases">
        <title>Flagellimonas sp. AsT0115, sp. nov., isolated from a marine red algae, Asparagopsis taxiformis.</title>
        <authorList>
            <person name="Kim J."/>
            <person name="Jeong S.E."/>
            <person name="Jeon C.O."/>
        </authorList>
    </citation>
    <scope>NUCLEOTIDE SEQUENCE [LARGE SCALE GENOMIC DNA]</scope>
    <source>
        <strain evidence="2 3">AsT0115</strain>
    </source>
</reference>
<dbReference type="PANTHER" id="PTHR42834:SF1">
    <property type="entry name" value="ENDONUCLEASE_EXONUCLEASE_PHOSPHATASE FAMILY PROTEIN (AFU_ORTHOLOGUE AFUA_3G09210)"/>
    <property type="match status" value="1"/>
</dbReference>
<feature type="domain" description="Endonuclease/exonuclease/phosphatase" evidence="1">
    <location>
        <begin position="9"/>
        <end position="312"/>
    </location>
</feature>
<dbReference type="RefSeq" id="WP_138836601.1">
    <property type="nucleotide sequence ID" value="NZ_VCNI01000002.1"/>
</dbReference>
<dbReference type="EMBL" id="VCNI01000002">
    <property type="protein sequence ID" value="TMU54949.1"/>
    <property type="molecule type" value="Genomic_DNA"/>
</dbReference>
<keyword evidence="2" id="KW-0378">Hydrolase</keyword>
<accession>A0ABY2WKJ4</accession>
<evidence type="ECO:0000313" key="2">
    <source>
        <dbReference type="EMBL" id="TMU54949.1"/>
    </source>
</evidence>
<evidence type="ECO:0000259" key="1">
    <source>
        <dbReference type="Pfam" id="PF19580"/>
    </source>
</evidence>
<dbReference type="PANTHER" id="PTHR42834">
    <property type="entry name" value="ENDONUCLEASE/EXONUCLEASE/PHOSPHATASE FAMILY PROTEIN (AFU_ORTHOLOGUE AFUA_3G09210)"/>
    <property type="match status" value="1"/>
</dbReference>
<evidence type="ECO:0000313" key="3">
    <source>
        <dbReference type="Proteomes" id="UP000751614"/>
    </source>
</evidence>
<dbReference type="GO" id="GO:0004519">
    <property type="term" value="F:endonuclease activity"/>
    <property type="evidence" value="ECO:0007669"/>
    <property type="project" value="UniProtKB-KW"/>
</dbReference>
<name>A0ABY2WKJ4_9FLAO</name>